<proteinExistence type="predicted"/>
<reference evidence="2" key="1">
    <citation type="submission" date="2023-10" db="EMBL/GenBank/DDBJ databases">
        <authorList>
            <person name="Chen Y."/>
            <person name="Shah S."/>
            <person name="Dougan E. K."/>
            <person name="Thang M."/>
            <person name="Chan C."/>
        </authorList>
    </citation>
    <scope>NUCLEOTIDE SEQUENCE [LARGE SCALE GENOMIC DNA]</scope>
</reference>
<organism evidence="2 3">
    <name type="scientific">Prorocentrum cordatum</name>
    <dbReference type="NCBI Taxonomy" id="2364126"/>
    <lineage>
        <taxon>Eukaryota</taxon>
        <taxon>Sar</taxon>
        <taxon>Alveolata</taxon>
        <taxon>Dinophyceae</taxon>
        <taxon>Prorocentrales</taxon>
        <taxon>Prorocentraceae</taxon>
        <taxon>Prorocentrum</taxon>
    </lineage>
</organism>
<feature type="transmembrane region" description="Helical" evidence="1">
    <location>
        <begin position="82"/>
        <end position="106"/>
    </location>
</feature>
<keyword evidence="3" id="KW-1185">Reference proteome</keyword>
<evidence type="ECO:0000256" key="1">
    <source>
        <dbReference type="SAM" id="Phobius"/>
    </source>
</evidence>
<protein>
    <submittedName>
        <fullName evidence="2">Uncharacterized protein</fullName>
    </submittedName>
</protein>
<evidence type="ECO:0000313" key="3">
    <source>
        <dbReference type="Proteomes" id="UP001189429"/>
    </source>
</evidence>
<gene>
    <name evidence="2" type="ORF">PCOR1329_LOCUS42116</name>
</gene>
<feature type="transmembrane region" description="Helical" evidence="1">
    <location>
        <begin position="9"/>
        <end position="29"/>
    </location>
</feature>
<keyword evidence="1" id="KW-0812">Transmembrane</keyword>
<feature type="transmembrane region" description="Helical" evidence="1">
    <location>
        <begin position="49"/>
        <end position="75"/>
    </location>
</feature>
<comment type="caution">
    <text evidence="2">The sequence shown here is derived from an EMBL/GenBank/DDBJ whole genome shotgun (WGS) entry which is preliminary data.</text>
</comment>
<evidence type="ECO:0000313" key="2">
    <source>
        <dbReference type="EMBL" id="CAK0849433.1"/>
    </source>
</evidence>
<keyword evidence="1" id="KW-1133">Transmembrane helix</keyword>
<dbReference type="EMBL" id="CAUYUJ010015060">
    <property type="protein sequence ID" value="CAK0849433.1"/>
    <property type="molecule type" value="Genomic_DNA"/>
</dbReference>
<accession>A0ABN9TT79</accession>
<feature type="transmembrane region" description="Helical" evidence="1">
    <location>
        <begin position="126"/>
        <end position="149"/>
    </location>
</feature>
<keyword evidence="1" id="KW-0472">Membrane</keyword>
<sequence length="282" mass="30181">MAATGSDNVLYVVLLIHLILCIVLLSNLTPSGGSNISPLVVAGITVPSTVQWAFATFNALSIVSIIMAGVGNLYLIQSHLEVYLWLLVLSLATDISAIVVFLFWGSSCSTNHASSSHIADTVSCSFTTGGAILGLAVLFVFKVVALFMTSRARKTVRTKYSEELLPYLKMSFRSSFSEASAFGPEACAIAGGPLPRRRARDRSPSAGRRCRRRAATGRRWSASSATSCWRPSLGWTTACFVSLVSVWRAAHVDLSRACFPATTHANASGIACEVLYTVPPVQ</sequence>
<dbReference type="Proteomes" id="UP001189429">
    <property type="component" value="Unassembled WGS sequence"/>
</dbReference>
<name>A0ABN9TT79_9DINO</name>